<dbReference type="EMBL" id="LKAJ02000001">
    <property type="protein sequence ID" value="MCS5711359.1"/>
    <property type="molecule type" value="Genomic_DNA"/>
</dbReference>
<dbReference type="EMBL" id="LKAJ01000008">
    <property type="protein sequence ID" value="KRG20882.1"/>
    <property type="molecule type" value="Genomic_DNA"/>
</dbReference>
<dbReference type="AlphaFoldDB" id="A0A0Q9YT38"/>
<dbReference type="STRING" id="295108.HT99x_02099"/>
<reference evidence="2" key="1">
    <citation type="submission" date="2015-09" db="EMBL/GenBank/DDBJ databases">
        <title>Draft Genome Sequences of Two Novel Amoeba-resistant Intranuclear Bacteria, Candidatus Berkiella cookevillensis and Candidatus Berkiella aquae.</title>
        <authorList>
            <person name="Mehari Y.T."/>
            <person name="Arivett B.A."/>
            <person name="Farone A.L."/>
            <person name="Gunderson J.H."/>
            <person name="Farone M.B."/>
        </authorList>
    </citation>
    <scope>NUCLEOTIDE SEQUENCE [LARGE SCALE GENOMIC DNA]</scope>
    <source>
        <strain evidence="2">HT99</strain>
    </source>
</reference>
<organism evidence="2">
    <name type="scientific">Candidatus Berkiella aquae</name>
    <dbReference type="NCBI Taxonomy" id="295108"/>
    <lineage>
        <taxon>Bacteria</taxon>
        <taxon>Pseudomonadati</taxon>
        <taxon>Pseudomonadota</taxon>
        <taxon>Gammaproteobacteria</taxon>
        <taxon>Candidatus Berkiellales</taxon>
        <taxon>Candidatus Berkiellaceae</taxon>
        <taxon>Candidatus Berkiella</taxon>
    </lineage>
</organism>
<sequence length="199" mass="22127">MYHRLRLTGLALLCACSMQNAFAFNVMKYSHNLATSESANEPSRATVLGIVESCGQVTNIDDDCLIQGLDRVANEENNLVAQGISKDYEDALNTGNFDSDPECQVETHLQANRIVGHCLLLAHYYALSERDHNSGLSQLELCLQGGLQGLADQGNMVALYMLSDLLEQKGIEDIANQWKKVKRLRKDSDEYHLLTKCYG</sequence>
<gene>
    <name evidence="3" type="ORF">HT99x_007920</name>
    <name evidence="2" type="ORF">HT99x_02099</name>
</gene>
<dbReference type="RefSeq" id="WP_075066723.1">
    <property type="nucleotide sequence ID" value="NZ_LKAJ02000001.1"/>
</dbReference>
<proteinExistence type="predicted"/>
<comment type="caution">
    <text evidence="2">The sequence shown here is derived from an EMBL/GenBank/DDBJ whole genome shotgun (WGS) entry which is preliminary data.</text>
</comment>
<name>A0A0Q9YT38_9GAMM</name>
<accession>A0A0Q9YT38</accession>
<protein>
    <recommendedName>
        <fullName evidence="5">Sel1 repeat protein</fullName>
    </recommendedName>
</protein>
<dbReference type="Proteomes" id="UP000051497">
    <property type="component" value="Unassembled WGS sequence"/>
</dbReference>
<evidence type="ECO:0000313" key="4">
    <source>
        <dbReference type="Proteomes" id="UP000051497"/>
    </source>
</evidence>
<evidence type="ECO:0000313" key="2">
    <source>
        <dbReference type="EMBL" id="KRG20882.1"/>
    </source>
</evidence>
<feature type="signal peptide" evidence="1">
    <location>
        <begin position="1"/>
        <end position="23"/>
    </location>
</feature>
<evidence type="ECO:0008006" key="5">
    <source>
        <dbReference type="Google" id="ProtNLM"/>
    </source>
</evidence>
<feature type="chain" id="PRO_5043129806" description="Sel1 repeat protein" evidence="1">
    <location>
        <begin position="24"/>
        <end position="199"/>
    </location>
</feature>
<reference evidence="3" key="3">
    <citation type="submission" date="2021-06" db="EMBL/GenBank/DDBJ databases">
        <title>Genomic Description and Analysis of Intracellular Bacteria, Candidatus Berkiella cookevillensis and Candidatus Berkiella aquae.</title>
        <authorList>
            <person name="Kidane D.T."/>
            <person name="Mehari Y.T."/>
            <person name="Rice F.C."/>
            <person name="Arivett B.A."/>
            <person name="Farone A.L."/>
            <person name="Berk S.G."/>
            <person name="Farone M.B."/>
        </authorList>
    </citation>
    <scope>NUCLEOTIDE SEQUENCE</scope>
    <source>
        <strain evidence="3">HT99</strain>
    </source>
</reference>
<reference evidence="3" key="2">
    <citation type="journal article" date="2016" name="Genome Announc.">
        <title>Draft Genome Sequences of Two Novel Amoeba-Resistant Intranuclear Bacteria, 'Candidatus Berkiella cookevillensis' and 'Candidatus Berkiella aquae'.</title>
        <authorList>
            <person name="Mehari Y.T."/>
            <person name="Arivett B.A."/>
            <person name="Farone A.L."/>
            <person name="Gunderson J.H."/>
            <person name="Farone M.B."/>
        </authorList>
    </citation>
    <scope>NUCLEOTIDE SEQUENCE</scope>
    <source>
        <strain evidence="3">HT99</strain>
    </source>
</reference>
<keyword evidence="1" id="KW-0732">Signal</keyword>
<evidence type="ECO:0000256" key="1">
    <source>
        <dbReference type="SAM" id="SignalP"/>
    </source>
</evidence>
<evidence type="ECO:0000313" key="3">
    <source>
        <dbReference type="EMBL" id="MCS5711359.1"/>
    </source>
</evidence>
<keyword evidence="4" id="KW-1185">Reference proteome</keyword>